<comment type="caution">
    <text evidence="1">The sequence shown here is derived from an EMBL/GenBank/DDBJ whole genome shotgun (WGS) entry which is preliminary data.</text>
</comment>
<gene>
    <name evidence="1" type="primary">EVAR_78261_1</name>
    <name evidence="1" type="ORF">TNCT_541671</name>
</gene>
<dbReference type="PANTHER" id="PTHR45749:SF23">
    <property type="entry name" value="ZINC FINGER MYM-TYPE PROTEIN 1-LIKE"/>
    <property type="match status" value="1"/>
</dbReference>
<dbReference type="Proteomes" id="UP000887116">
    <property type="component" value="Unassembled WGS sequence"/>
</dbReference>
<dbReference type="PANTHER" id="PTHR45749">
    <property type="match status" value="1"/>
</dbReference>
<protein>
    <submittedName>
        <fullName evidence="1">DUF4371 domain-containing protein</fullName>
    </submittedName>
</protein>
<keyword evidence="2" id="KW-1185">Reference proteome</keyword>
<organism evidence="1 2">
    <name type="scientific">Trichonephila clavata</name>
    <name type="common">Joro spider</name>
    <name type="synonym">Nephila clavata</name>
    <dbReference type="NCBI Taxonomy" id="2740835"/>
    <lineage>
        <taxon>Eukaryota</taxon>
        <taxon>Metazoa</taxon>
        <taxon>Ecdysozoa</taxon>
        <taxon>Arthropoda</taxon>
        <taxon>Chelicerata</taxon>
        <taxon>Arachnida</taxon>
        <taxon>Araneae</taxon>
        <taxon>Araneomorphae</taxon>
        <taxon>Entelegynae</taxon>
        <taxon>Araneoidea</taxon>
        <taxon>Nephilidae</taxon>
        <taxon>Trichonephila</taxon>
    </lineage>
</organism>
<sequence length="114" mass="12731">MNALYECYQTSHKAQGMEEAALNLLEELKLDLKKCRGQSYDNASNMSGVYSGLQSRIREKNVFAEFVTCAAHSLNLAGCFATAKACTEALLYSFLLCKDLTAFFRHLLIDGVYK</sequence>
<evidence type="ECO:0000313" key="2">
    <source>
        <dbReference type="Proteomes" id="UP000887116"/>
    </source>
</evidence>
<dbReference type="AlphaFoldDB" id="A0A8X6EZN1"/>
<reference evidence="1" key="1">
    <citation type="submission" date="2020-07" db="EMBL/GenBank/DDBJ databases">
        <title>Multicomponent nature underlies the extraordinary mechanical properties of spider dragline silk.</title>
        <authorList>
            <person name="Kono N."/>
            <person name="Nakamura H."/>
            <person name="Mori M."/>
            <person name="Yoshida Y."/>
            <person name="Ohtoshi R."/>
            <person name="Malay A.D."/>
            <person name="Moran D.A.P."/>
            <person name="Tomita M."/>
            <person name="Numata K."/>
            <person name="Arakawa K."/>
        </authorList>
    </citation>
    <scope>NUCLEOTIDE SEQUENCE</scope>
</reference>
<proteinExistence type="predicted"/>
<name>A0A8X6EZN1_TRICU</name>
<evidence type="ECO:0000313" key="1">
    <source>
        <dbReference type="EMBL" id="GFQ65426.1"/>
    </source>
</evidence>
<dbReference type="OrthoDB" id="10063284at2759"/>
<dbReference type="EMBL" id="BMAO01020174">
    <property type="protein sequence ID" value="GFQ65426.1"/>
    <property type="molecule type" value="Genomic_DNA"/>
</dbReference>
<accession>A0A8X6EZN1</accession>